<keyword evidence="3" id="KW-1185">Reference proteome</keyword>
<dbReference type="Proteomes" id="UP001596099">
    <property type="component" value="Unassembled WGS sequence"/>
</dbReference>
<sequence length="109" mass="11393">MYGNAPYAGYEGEPPSPEAVDRLRRETEGVAALTRDLLPDEFVVGSDLRQGMEGPQGTVAVRPPVGDLVRTGVSADTTDEERTGLAHELAAGAAMQVKQAVNDISPTAG</sequence>
<evidence type="ECO:0000256" key="1">
    <source>
        <dbReference type="SAM" id="MobiDB-lite"/>
    </source>
</evidence>
<evidence type="ECO:0000313" key="2">
    <source>
        <dbReference type="EMBL" id="MFC5972241.1"/>
    </source>
</evidence>
<comment type="caution">
    <text evidence="2">The sequence shown here is derived from an EMBL/GenBank/DDBJ whole genome shotgun (WGS) entry which is preliminary data.</text>
</comment>
<name>A0ABD5RP80_9EURY</name>
<accession>A0ABD5RP80</accession>
<dbReference type="InterPro" id="IPR043835">
    <property type="entry name" value="DUF5811"/>
</dbReference>
<reference evidence="2 3" key="1">
    <citation type="journal article" date="2019" name="Int. J. Syst. Evol. Microbiol.">
        <title>The Global Catalogue of Microorganisms (GCM) 10K type strain sequencing project: providing services to taxonomists for standard genome sequencing and annotation.</title>
        <authorList>
            <consortium name="The Broad Institute Genomics Platform"/>
            <consortium name="The Broad Institute Genome Sequencing Center for Infectious Disease"/>
            <person name="Wu L."/>
            <person name="Ma J."/>
        </authorList>
    </citation>
    <scope>NUCLEOTIDE SEQUENCE [LARGE SCALE GENOMIC DNA]</scope>
    <source>
        <strain evidence="2 3">CGMCC 1.12543</strain>
    </source>
</reference>
<proteinExistence type="predicted"/>
<gene>
    <name evidence="2" type="ORF">ACFPYI_12945</name>
</gene>
<dbReference type="EMBL" id="JBHSQH010000001">
    <property type="protein sequence ID" value="MFC5972241.1"/>
    <property type="molecule type" value="Genomic_DNA"/>
</dbReference>
<dbReference type="RefSeq" id="WP_247415356.1">
    <property type="nucleotide sequence ID" value="NZ_JALLGW010000001.1"/>
</dbReference>
<dbReference type="AlphaFoldDB" id="A0ABD5RP80"/>
<feature type="region of interest" description="Disordered" evidence="1">
    <location>
        <begin position="1"/>
        <end position="22"/>
    </location>
</feature>
<evidence type="ECO:0000313" key="3">
    <source>
        <dbReference type="Proteomes" id="UP001596099"/>
    </source>
</evidence>
<protein>
    <submittedName>
        <fullName evidence="2">DUF5811 family protein</fullName>
    </submittedName>
</protein>
<organism evidence="2 3">
    <name type="scientific">Halomarina salina</name>
    <dbReference type="NCBI Taxonomy" id="1872699"/>
    <lineage>
        <taxon>Archaea</taxon>
        <taxon>Methanobacteriati</taxon>
        <taxon>Methanobacteriota</taxon>
        <taxon>Stenosarchaea group</taxon>
        <taxon>Halobacteria</taxon>
        <taxon>Halobacteriales</taxon>
        <taxon>Natronomonadaceae</taxon>
        <taxon>Halomarina</taxon>
    </lineage>
</organism>
<dbReference type="Pfam" id="PF19128">
    <property type="entry name" value="DUF5811"/>
    <property type="match status" value="1"/>
</dbReference>